<reference evidence="2 3" key="1">
    <citation type="submission" date="2021-01" db="EMBL/GenBank/DDBJ databases">
        <title>Genome sequence of Shewanella schlegeliana JCM 11561.</title>
        <authorList>
            <person name="Zhang H."/>
            <person name="Li C."/>
        </authorList>
    </citation>
    <scope>NUCLEOTIDE SEQUENCE [LARGE SCALE GENOMIC DNA]</scope>
    <source>
        <strain evidence="2 3">JCM 11561</strain>
    </source>
</reference>
<dbReference type="EMBL" id="JAESVD010000003">
    <property type="protein sequence ID" value="MBL4912914.1"/>
    <property type="molecule type" value="Genomic_DNA"/>
</dbReference>
<dbReference type="Proteomes" id="UP000604898">
    <property type="component" value="Unassembled WGS sequence"/>
</dbReference>
<sequence>MSKSHDSTRRQPDHGKQHSAEFEHKKKLGKNPNEPHAPKPSKDQHEYHESPED</sequence>
<organism evidence="2 3">
    <name type="scientific">Shewanella schlegeliana</name>
    <dbReference type="NCBI Taxonomy" id="190308"/>
    <lineage>
        <taxon>Bacteria</taxon>
        <taxon>Pseudomonadati</taxon>
        <taxon>Pseudomonadota</taxon>
        <taxon>Gammaproteobacteria</taxon>
        <taxon>Alteromonadales</taxon>
        <taxon>Shewanellaceae</taxon>
        <taxon>Shewanella</taxon>
    </lineage>
</organism>
<dbReference type="RefSeq" id="WP_202721137.1">
    <property type="nucleotide sequence ID" value="NZ_BPEX01000002.1"/>
</dbReference>
<feature type="region of interest" description="Disordered" evidence="1">
    <location>
        <begin position="1"/>
        <end position="53"/>
    </location>
</feature>
<evidence type="ECO:0000313" key="3">
    <source>
        <dbReference type="Proteomes" id="UP000604898"/>
    </source>
</evidence>
<feature type="compositionally biased region" description="Basic and acidic residues" evidence="1">
    <location>
        <begin position="36"/>
        <end position="53"/>
    </location>
</feature>
<protein>
    <submittedName>
        <fullName evidence="2">Uncharacterized protein</fullName>
    </submittedName>
</protein>
<evidence type="ECO:0000256" key="1">
    <source>
        <dbReference type="SAM" id="MobiDB-lite"/>
    </source>
</evidence>
<accession>A0ABS1SWL8</accession>
<comment type="caution">
    <text evidence="2">The sequence shown here is derived from an EMBL/GenBank/DDBJ whole genome shotgun (WGS) entry which is preliminary data.</text>
</comment>
<proteinExistence type="predicted"/>
<gene>
    <name evidence="2" type="ORF">JMA39_07150</name>
</gene>
<keyword evidence="3" id="KW-1185">Reference proteome</keyword>
<feature type="compositionally biased region" description="Basic and acidic residues" evidence="1">
    <location>
        <begin position="1"/>
        <end position="24"/>
    </location>
</feature>
<evidence type="ECO:0000313" key="2">
    <source>
        <dbReference type="EMBL" id="MBL4912914.1"/>
    </source>
</evidence>
<name>A0ABS1SWL8_9GAMM</name>